<dbReference type="SMART" id="SM00848">
    <property type="entry name" value="Inhibitor_I29"/>
    <property type="match status" value="1"/>
</dbReference>
<evidence type="ECO:0000313" key="16">
    <source>
        <dbReference type="Proteomes" id="UP000008333"/>
    </source>
</evidence>
<dbReference type="GO" id="GO:0006508">
    <property type="term" value="P:proteolysis"/>
    <property type="evidence" value="ECO:0007669"/>
    <property type="project" value="InterPro"/>
</dbReference>
<evidence type="ECO:0000256" key="1">
    <source>
        <dbReference type="ARBA" id="ARBA00004606"/>
    </source>
</evidence>
<dbReference type="PhylomeDB" id="A5KDD9"/>
<evidence type="ECO:0000313" key="15">
    <source>
        <dbReference type="EMBL" id="EDL42630.1"/>
    </source>
</evidence>
<evidence type="ECO:0000256" key="6">
    <source>
        <dbReference type="ARBA" id="ARBA00023136"/>
    </source>
</evidence>
<evidence type="ECO:0000256" key="9">
    <source>
        <dbReference type="ARBA" id="ARBA00023180"/>
    </source>
</evidence>
<dbReference type="Pfam" id="PF00112">
    <property type="entry name" value="Peptidase_C1"/>
    <property type="match status" value="1"/>
</dbReference>
<feature type="transmembrane region" description="Helical" evidence="12">
    <location>
        <begin position="35"/>
        <end position="56"/>
    </location>
</feature>
<dbReference type="InterPro" id="IPR025661">
    <property type="entry name" value="Pept_asp_AS"/>
</dbReference>
<feature type="compositionally biased region" description="Polar residues" evidence="11">
    <location>
        <begin position="62"/>
        <end position="82"/>
    </location>
</feature>
<proteinExistence type="inferred from homology"/>
<dbReference type="Gene3D" id="3.90.70.10">
    <property type="entry name" value="Cysteine proteinases"/>
    <property type="match status" value="1"/>
</dbReference>
<dbReference type="EMBL" id="AAKM01000466">
    <property type="protein sequence ID" value="EDL42630.1"/>
    <property type="molecule type" value="Genomic_DNA"/>
</dbReference>
<dbReference type="InterPro" id="IPR025660">
    <property type="entry name" value="Pept_his_AS"/>
</dbReference>
<dbReference type="GO" id="GO:0016020">
    <property type="term" value="C:membrane"/>
    <property type="evidence" value="ECO:0007669"/>
    <property type="project" value="UniProtKB-SubCell"/>
</dbReference>
<keyword evidence="8" id="KW-1015">Disulfide bond</keyword>
<dbReference type="PROSITE" id="PS00139">
    <property type="entry name" value="THIOL_PROTEASE_CYS"/>
    <property type="match status" value="1"/>
</dbReference>
<evidence type="ECO:0000259" key="13">
    <source>
        <dbReference type="SMART" id="SM00645"/>
    </source>
</evidence>
<dbReference type="SMR" id="A5KDD9"/>
<dbReference type="AlphaFoldDB" id="A5KDD9"/>
<name>A5KDD9_PLAVS</name>
<feature type="region of interest" description="Disordered" evidence="11">
    <location>
        <begin position="104"/>
        <end position="125"/>
    </location>
</feature>
<keyword evidence="6 12" id="KW-0472">Membrane</keyword>
<dbReference type="STRING" id="126793.A5KDD9"/>
<keyword evidence="16" id="KW-1185">Reference proteome</keyword>
<feature type="region of interest" description="Disordered" evidence="11">
    <location>
        <begin position="591"/>
        <end position="630"/>
    </location>
</feature>
<evidence type="ECO:0000256" key="3">
    <source>
        <dbReference type="ARBA" id="ARBA00022692"/>
    </source>
</evidence>
<dbReference type="SMART" id="SM00645">
    <property type="entry name" value="Pept_C1"/>
    <property type="match status" value="1"/>
</dbReference>
<feature type="domain" description="Peptidase C1A papain C-terminal" evidence="13">
    <location>
        <begin position="339"/>
        <end position="582"/>
    </location>
</feature>
<gene>
    <name evidence="15" type="ORF">PVX_195290</name>
</gene>
<feature type="region of interest" description="Disordered" evidence="11">
    <location>
        <begin position="62"/>
        <end position="83"/>
    </location>
</feature>
<dbReference type="KEGG" id="pvx:PVX_195290"/>
<evidence type="ECO:0000256" key="11">
    <source>
        <dbReference type="SAM" id="MobiDB-lite"/>
    </source>
</evidence>
<sequence length="630" mass="70831">MAQDIKIMNLTKSSLEALNRNQMLSKKSSRKILKICMYAILTFAMCGVVLICLTAMSNSDGSLTQSGSHNQSGSLKGLSSTPGDGEILNKAEIETLRFIFSNYPHGNRDPTGDDVEKPADAALPNEEDQKVKIADAGKHIKLMKQYNEIVADMSEDNKEQLAKMLRELLKKKINERKKKREDPNGNNEEGKEVINISVPSFNYKRVSANQDDSDDEEEVSVAQIEGLFVNLKYASKFFNFMNKYKRSYKDINEQMEKYKNFKMNYLKIKKHNETNQMYKMKVNQFSDYSKKDFESYFRKLLPIPDHLKKKYVVPFSSMNNGKGKNVVTSSSGANLLADVPEILDYREKGIVHEPKDQGLCGSCWAFASVGNVECMYAKEHNKTILTLSEQEVVDCSKLNFGCDGGHPFYSFIYAIENGICMGDDYKYKAMDNLFCLNYRCKNKVTLSSVGGVKENELIRALNEVGPVSVNVGVTDDFSFYGGGIFNGTCTEELNHSVLLVGYGQVQSSKIFQEKNAYDDASGVTKKGALSYPSKADDGIQYYWIIKNSWSKFWGENGFMRISRNKEGDNVFCGIGVEVFYPILKGQDNSADIQHSGGRSSLEGPRFEGKPIPNPLLGLDSTRTGHHHHHH</sequence>
<keyword evidence="5 12" id="KW-1133">Transmembrane helix</keyword>
<dbReference type="SUPFAM" id="SSF54001">
    <property type="entry name" value="Cysteine proteinases"/>
    <property type="match status" value="1"/>
</dbReference>
<organism evidence="15 16">
    <name type="scientific">Plasmodium vivax (strain Salvador I)</name>
    <dbReference type="NCBI Taxonomy" id="126793"/>
    <lineage>
        <taxon>Eukaryota</taxon>
        <taxon>Sar</taxon>
        <taxon>Alveolata</taxon>
        <taxon>Apicomplexa</taxon>
        <taxon>Aconoidasida</taxon>
        <taxon>Haemosporida</taxon>
        <taxon>Plasmodiidae</taxon>
        <taxon>Plasmodium</taxon>
        <taxon>Plasmodium (Plasmodium)</taxon>
    </lineage>
</organism>
<keyword evidence="4" id="KW-0735">Signal-anchor</keyword>
<evidence type="ECO:0000256" key="2">
    <source>
        <dbReference type="ARBA" id="ARBA00008455"/>
    </source>
</evidence>
<evidence type="ECO:0000256" key="12">
    <source>
        <dbReference type="SAM" id="Phobius"/>
    </source>
</evidence>
<dbReference type="VEuPathDB" id="PlasmoDB:PVX_195290"/>
<dbReference type="InterPro" id="IPR039417">
    <property type="entry name" value="Peptidase_C1A_papain-like"/>
</dbReference>
<feature type="domain" description="Cathepsin propeptide inhibitor" evidence="14">
    <location>
        <begin position="237"/>
        <end position="293"/>
    </location>
</feature>
<comment type="similarity">
    <text evidence="2">Belongs to the peptidase C1 family.</text>
</comment>
<dbReference type="Pfam" id="PF08246">
    <property type="entry name" value="Inhibitor_I29"/>
    <property type="match status" value="1"/>
</dbReference>
<dbReference type="InterPro" id="IPR000169">
    <property type="entry name" value="Pept_cys_AS"/>
</dbReference>
<dbReference type="GeneID" id="5471642"/>
<dbReference type="InterPro" id="IPR013201">
    <property type="entry name" value="Prot_inhib_I29"/>
</dbReference>
<dbReference type="GO" id="GO:0008234">
    <property type="term" value="F:cysteine-type peptidase activity"/>
    <property type="evidence" value="ECO:0007669"/>
    <property type="project" value="InterPro"/>
</dbReference>
<evidence type="ECO:0000256" key="4">
    <source>
        <dbReference type="ARBA" id="ARBA00022968"/>
    </source>
</evidence>
<feature type="compositionally biased region" description="Basic and acidic residues" evidence="11">
    <location>
        <begin position="106"/>
        <end position="119"/>
    </location>
</feature>
<dbReference type="PANTHER" id="PTHR12411">
    <property type="entry name" value="CYSTEINE PROTEASE FAMILY C1-RELATED"/>
    <property type="match status" value="1"/>
</dbReference>
<keyword evidence="3 12" id="KW-0812">Transmembrane</keyword>
<keyword evidence="7" id="KW-0865">Zymogen</keyword>
<comment type="caution">
    <text evidence="15">The sequence shown here is derived from an EMBL/GenBank/DDBJ whole genome shotgun (WGS) entry which is preliminary data.</text>
</comment>
<dbReference type="PRINTS" id="PR00705">
    <property type="entry name" value="PAPAIN"/>
</dbReference>
<reference evidence="15 16" key="1">
    <citation type="journal article" date="2008" name="Nature">
        <title>Comparative genomics of the neglected human malaria parasite Plasmodium vivax.</title>
        <authorList>
            <person name="Carlton J.M."/>
            <person name="Adams J.H."/>
            <person name="Silva J.C."/>
            <person name="Bidwell S.L."/>
            <person name="Lorenzi H."/>
            <person name="Caler E."/>
            <person name="Crabtree J."/>
            <person name="Angiuoli S.V."/>
            <person name="Merino E.F."/>
            <person name="Amedeo P."/>
            <person name="Cheng Q."/>
            <person name="Coulson R.M."/>
            <person name="Crabb B.S."/>
            <person name="Del Portillo H.A."/>
            <person name="Essien K."/>
            <person name="Feldblyum T.V."/>
            <person name="Fernandez-Becerra C."/>
            <person name="Gilson P.R."/>
            <person name="Gueye A.H."/>
            <person name="Guo X."/>
            <person name="Kang'a S."/>
            <person name="Kooij T.W."/>
            <person name="Korsinczky M."/>
            <person name="Meyer E.V."/>
            <person name="Nene V."/>
            <person name="Paulsen I."/>
            <person name="White O."/>
            <person name="Ralph S.A."/>
            <person name="Ren Q."/>
            <person name="Sargeant T.J."/>
            <person name="Salzberg S.L."/>
            <person name="Stoeckert C.J."/>
            <person name="Sullivan S.A."/>
            <person name="Yamamoto M.M."/>
            <person name="Hoffman S.L."/>
            <person name="Wortman J.R."/>
            <person name="Gardner M.J."/>
            <person name="Galinski M.R."/>
            <person name="Barnwell J.W."/>
            <person name="Fraser-Liggett C.M."/>
        </authorList>
    </citation>
    <scope>NUCLEOTIDE SEQUENCE [LARGE SCALE GENOMIC DNA]</scope>
    <source>
        <strain evidence="15 16">Salvador I</strain>
    </source>
</reference>
<dbReference type="OMA" id="AQNMSIM"/>
<evidence type="ECO:0000256" key="8">
    <source>
        <dbReference type="ARBA" id="ARBA00023157"/>
    </source>
</evidence>
<protein>
    <submittedName>
        <fullName evidence="15">Vivapain-1</fullName>
    </submittedName>
</protein>
<evidence type="ECO:0000256" key="10">
    <source>
        <dbReference type="SAM" id="Coils"/>
    </source>
</evidence>
<keyword evidence="10" id="KW-0175">Coiled coil</keyword>
<dbReference type="InParanoid" id="A5KDD9"/>
<dbReference type="PROSITE" id="PS00640">
    <property type="entry name" value="THIOL_PROTEASE_ASN"/>
    <property type="match status" value="1"/>
</dbReference>
<accession>A5KDD9</accession>
<comment type="subcellular location">
    <subcellularLocation>
        <location evidence="1">Membrane</location>
        <topology evidence="1">Single-pass type II membrane protein</topology>
    </subcellularLocation>
</comment>
<dbReference type="Proteomes" id="UP000008333">
    <property type="component" value="Unassembled WGS sequence"/>
</dbReference>
<evidence type="ECO:0000259" key="14">
    <source>
        <dbReference type="SMART" id="SM00848"/>
    </source>
</evidence>
<dbReference type="CDD" id="cd02248">
    <property type="entry name" value="Peptidase_C1A"/>
    <property type="match status" value="1"/>
</dbReference>
<dbReference type="RefSeq" id="XP_001612423.1">
    <property type="nucleotide sequence ID" value="XM_001612373.1"/>
</dbReference>
<keyword evidence="9" id="KW-0325">Glycoprotein</keyword>
<dbReference type="InterPro" id="IPR038765">
    <property type="entry name" value="Papain-like_cys_pep_sf"/>
</dbReference>
<evidence type="ECO:0000256" key="7">
    <source>
        <dbReference type="ARBA" id="ARBA00023145"/>
    </source>
</evidence>
<dbReference type="PROSITE" id="PS00639">
    <property type="entry name" value="THIOL_PROTEASE_HIS"/>
    <property type="match status" value="1"/>
</dbReference>
<dbReference type="InterPro" id="IPR000668">
    <property type="entry name" value="Peptidase_C1A_C"/>
</dbReference>
<feature type="coiled-coil region" evidence="10">
    <location>
        <begin position="151"/>
        <end position="182"/>
    </location>
</feature>
<evidence type="ECO:0000256" key="5">
    <source>
        <dbReference type="ARBA" id="ARBA00022989"/>
    </source>
</evidence>
<dbReference type="InterPro" id="IPR013128">
    <property type="entry name" value="Peptidase_C1A"/>
</dbReference>